<dbReference type="AlphaFoldDB" id="A0A839GCK9"/>
<gene>
    <name evidence="1" type="ORF">FHS90_000802</name>
</gene>
<organism evidence="1 2">
    <name type="scientific">Rufibacter quisquiliarum</name>
    <dbReference type="NCBI Taxonomy" id="1549639"/>
    <lineage>
        <taxon>Bacteria</taxon>
        <taxon>Pseudomonadati</taxon>
        <taxon>Bacteroidota</taxon>
        <taxon>Cytophagia</taxon>
        <taxon>Cytophagales</taxon>
        <taxon>Hymenobacteraceae</taxon>
        <taxon>Rufibacter</taxon>
    </lineage>
</organism>
<accession>A0A839GCK9</accession>
<proteinExistence type="predicted"/>
<dbReference type="Proteomes" id="UP000563094">
    <property type="component" value="Unassembled WGS sequence"/>
</dbReference>
<keyword evidence="2" id="KW-1185">Reference proteome</keyword>
<evidence type="ECO:0000313" key="2">
    <source>
        <dbReference type="Proteomes" id="UP000563094"/>
    </source>
</evidence>
<reference evidence="1 2" key="1">
    <citation type="submission" date="2020-08" db="EMBL/GenBank/DDBJ databases">
        <title>Genomic Encyclopedia of Type Strains, Phase IV (KMG-IV): sequencing the most valuable type-strain genomes for metagenomic binning, comparative biology and taxonomic classification.</title>
        <authorList>
            <person name="Goeker M."/>
        </authorList>
    </citation>
    <scope>NUCLEOTIDE SEQUENCE [LARGE SCALE GENOMIC DNA]</scope>
    <source>
        <strain evidence="1 2">DSM 29854</strain>
    </source>
</reference>
<evidence type="ECO:0000313" key="1">
    <source>
        <dbReference type="EMBL" id="MBA9076100.1"/>
    </source>
</evidence>
<sequence length="150" mass="17649">MPKTRLEYSQMQGSFHFDDTAKQKNRDTNTYYTISEGVEWDLSRNFIEAMFKKYPSLKNGALSWTKHPSVEDIKKEFGLFMLDNQSPIEDRITVGRLREELSLFSDDCEIIFSDGGLYFQRAKRRGDNLVQIEFSQNVYRDKEGKFNFEG</sequence>
<comment type="caution">
    <text evidence="1">The sequence shown here is derived from an EMBL/GenBank/DDBJ whole genome shotgun (WGS) entry which is preliminary data.</text>
</comment>
<name>A0A839GCK9_9BACT</name>
<dbReference type="RefSeq" id="WP_182511872.1">
    <property type="nucleotide sequence ID" value="NZ_JACJIQ010000002.1"/>
</dbReference>
<dbReference type="EMBL" id="JACJIQ010000002">
    <property type="protein sequence ID" value="MBA9076100.1"/>
    <property type="molecule type" value="Genomic_DNA"/>
</dbReference>
<protein>
    <submittedName>
        <fullName evidence="1">Uncharacterized protein</fullName>
    </submittedName>
</protein>